<dbReference type="Pfam" id="PF03412">
    <property type="entry name" value="Peptidase_C39"/>
    <property type="match status" value="1"/>
</dbReference>
<gene>
    <name evidence="3" type="ORF">GTP45_01850</name>
</gene>
<dbReference type="AlphaFoldDB" id="A0A7X4GLB6"/>
<protein>
    <submittedName>
        <fullName evidence="3">Peptidase C39 family protein</fullName>
    </submittedName>
</protein>
<dbReference type="PROSITE" id="PS50990">
    <property type="entry name" value="PEPTIDASE_C39"/>
    <property type="match status" value="1"/>
</dbReference>
<feature type="signal peptide" evidence="1">
    <location>
        <begin position="1"/>
        <end position="18"/>
    </location>
</feature>
<feature type="domain" description="Peptidase C39" evidence="2">
    <location>
        <begin position="65"/>
        <end position="196"/>
    </location>
</feature>
<dbReference type="RefSeq" id="WP_161012174.1">
    <property type="nucleotide sequence ID" value="NZ_WWCK01000001.1"/>
</dbReference>
<dbReference type="Gene3D" id="3.90.70.10">
    <property type="entry name" value="Cysteine proteinases"/>
    <property type="match status" value="1"/>
</dbReference>
<sequence>MLALLLGVLAALIGGAGAMSRHEPQDRPKDQYEMPQTLLGGGGTYVQSVKLEPFSELKYKHIVRQAFDYSCGSAALVTILNYHLGVMVNEQQAMEGMLEKGEKDKIIERRGFSLLDMKRYVGSMGLSGAGFKAEIKDLMTLDEPAIVPIDYAGSKHFVVLRGIRDGVVYIADPSAGNIVFSVEEFARWWDKNTLFIISPAKGQQPVRQLALTDLELGVVDMDRVTGKGRQDPLSNAAQLLMRATNSGAAGTWMRHN</sequence>
<reference evidence="3 4" key="1">
    <citation type="submission" date="2019-12" db="EMBL/GenBank/DDBJ databases">
        <title>Novel species isolated from a subtropical stream in China.</title>
        <authorList>
            <person name="Lu H."/>
        </authorList>
    </citation>
    <scope>NUCLEOTIDE SEQUENCE [LARGE SCALE GENOMIC DNA]</scope>
    <source>
        <strain evidence="3 4">FT55W</strain>
    </source>
</reference>
<accession>A0A7X4GLB6</accession>
<evidence type="ECO:0000313" key="4">
    <source>
        <dbReference type="Proteomes" id="UP000450012"/>
    </source>
</evidence>
<dbReference type="GO" id="GO:0008233">
    <property type="term" value="F:peptidase activity"/>
    <property type="evidence" value="ECO:0007669"/>
    <property type="project" value="InterPro"/>
</dbReference>
<feature type="chain" id="PRO_5030955693" evidence="1">
    <location>
        <begin position="19"/>
        <end position="256"/>
    </location>
</feature>
<proteinExistence type="predicted"/>
<dbReference type="EMBL" id="WWCK01000001">
    <property type="protein sequence ID" value="MYM65578.1"/>
    <property type="molecule type" value="Genomic_DNA"/>
</dbReference>
<dbReference type="GO" id="GO:0016020">
    <property type="term" value="C:membrane"/>
    <property type="evidence" value="ECO:0007669"/>
    <property type="project" value="InterPro"/>
</dbReference>
<dbReference type="GO" id="GO:0005524">
    <property type="term" value="F:ATP binding"/>
    <property type="evidence" value="ECO:0007669"/>
    <property type="project" value="InterPro"/>
</dbReference>
<dbReference type="GO" id="GO:0006508">
    <property type="term" value="P:proteolysis"/>
    <property type="evidence" value="ECO:0007669"/>
    <property type="project" value="InterPro"/>
</dbReference>
<organism evidence="3 4">
    <name type="scientific">Duganella rivi</name>
    <dbReference type="NCBI Taxonomy" id="2666083"/>
    <lineage>
        <taxon>Bacteria</taxon>
        <taxon>Pseudomonadati</taxon>
        <taxon>Pseudomonadota</taxon>
        <taxon>Betaproteobacteria</taxon>
        <taxon>Burkholderiales</taxon>
        <taxon>Oxalobacteraceae</taxon>
        <taxon>Telluria group</taxon>
        <taxon>Duganella</taxon>
    </lineage>
</organism>
<keyword evidence="1" id="KW-0732">Signal</keyword>
<evidence type="ECO:0000256" key="1">
    <source>
        <dbReference type="SAM" id="SignalP"/>
    </source>
</evidence>
<keyword evidence="4" id="KW-1185">Reference proteome</keyword>
<dbReference type="CDD" id="cd02423">
    <property type="entry name" value="Peptidase_C39G"/>
    <property type="match status" value="1"/>
</dbReference>
<dbReference type="InterPro" id="IPR005074">
    <property type="entry name" value="Peptidase_C39"/>
</dbReference>
<evidence type="ECO:0000313" key="3">
    <source>
        <dbReference type="EMBL" id="MYM65578.1"/>
    </source>
</evidence>
<name>A0A7X4GLB6_9BURK</name>
<evidence type="ECO:0000259" key="2">
    <source>
        <dbReference type="PROSITE" id="PS50990"/>
    </source>
</evidence>
<dbReference type="Proteomes" id="UP000450012">
    <property type="component" value="Unassembled WGS sequence"/>
</dbReference>
<comment type="caution">
    <text evidence="3">The sequence shown here is derived from an EMBL/GenBank/DDBJ whole genome shotgun (WGS) entry which is preliminary data.</text>
</comment>